<keyword evidence="6 10" id="KW-1133">Transmembrane helix</keyword>
<dbReference type="GO" id="GO:0005524">
    <property type="term" value="F:ATP binding"/>
    <property type="evidence" value="ECO:0007669"/>
    <property type="project" value="UniProtKB-KW"/>
</dbReference>
<dbReference type="CDD" id="cd18552">
    <property type="entry name" value="ABC_6TM_MsbA_like"/>
    <property type="match status" value="1"/>
</dbReference>
<dbReference type="SUPFAM" id="SSF52540">
    <property type="entry name" value="P-loop containing nucleoside triphosphate hydrolases"/>
    <property type="match status" value="1"/>
</dbReference>
<comment type="subcellular location">
    <subcellularLocation>
        <location evidence="1">Cell membrane</location>
        <topology evidence="1">Multi-pass membrane protein</topology>
    </subcellularLocation>
</comment>
<name>A0A135I069_9HYPH</name>
<feature type="transmembrane region" description="Helical" evidence="10">
    <location>
        <begin position="177"/>
        <end position="194"/>
    </location>
</feature>
<dbReference type="InterPro" id="IPR017871">
    <property type="entry name" value="ABC_transporter-like_CS"/>
</dbReference>
<protein>
    <submittedName>
        <fullName evidence="13">ABC transporter ATP-binding protein</fullName>
    </submittedName>
</protein>
<evidence type="ECO:0000256" key="10">
    <source>
        <dbReference type="SAM" id="Phobius"/>
    </source>
</evidence>
<sequence>MSIGKAKKKKIDPSEATRIIRRMMSENLREYKQNYIVAVAASLVVGASNGVLAYLMKPMIDKIFYEQQLGWVWIICGAILGVFILRGLSGYIQAVELAKIGNNLVARYQKRMFNHLMKLGLNFYNDTRSGHLAAQINQNVSGIRDLLNMTISSIARDMISLVGLIGTMFYMDPVLSAVVFLIGPPLILAVAYISRRIRSVTREVVHLNSHLLGAMQESVQGIAIVKAFTMEDQLRAKIGKLIGQAEGRSNKIAKVSERITPISEILAGFAVAGVLAYGGYRALLTQQPPGAMFAFITALLLAYDPARRLARLQVGLERSLVNARMIYEILDIEPKQSDRTDAVPLHVEKGEIRFEDVHFSYSDVAPVLHGVNFVAAAGKTTAIIGASGAGKSTLIALVQRFYDLEKGRILIDGQDIAGVTNQSLRQSIAYVSQQPYLFEGTIADNIRYGRPDATMEEIVAAAELAHAHEFILQQPEGYDTPVGENGVTLSGGQRQRLSIARAIVRNAPILLLDEATSALDNESEKRVQQALDSIMQGRTTIVIAHRLSTIVNADHIVVMEAGRVVEEGRHETLIADPNSIYTRFHKLQGGADWQVVDDLIVDEIGETGEKASKAPTKQRGKAGSKA</sequence>
<dbReference type="PROSITE" id="PS00211">
    <property type="entry name" value="ABC_TRANSPORTER_1"/>
    <property type="match status" value="1"/>
</dbReference>
<feature type="transmembrane region" description="Helical" evidence="10">
    <location>
        <begin position="35"/>
        <end position="56"/>
    </location>
</feature>
<dbReference type="Pfam" id="PF00664">
    <property type="entry name" value="ABC_membrane"/>
    <property type="match status" value="1"/>
</dbReference>
<dbReference type="GO" id="GO:0034040">
    <property type="term" value="F:ATPase-coupled lipid transmembrane transporter activity"/>
    <property type="evidence" value="ECO:0007669"/>
    <property type="project" value="TreeGrafter"/>
</dbReference>
<evidence type="ECO:0000259" key="11">
    <source>
        <dbReference type="PROSITE" id="PS50893"/>
    </source>
</evidence>
<dbReference type="PROSITE" id="PS50929">
    <property type="entry name" value="ABC_TM1F"/>
    <property type="match status" value="1"/>
</dbReference>
<dbReference type="InterPro" id="IPR039421">
    <property type="entry name" value="Type_1_exporter"/>
</dbReference>
<dbReference type="Pfam" id="PF00005">
    <property type="entry name" value="ABC_tran"/>
    <property type="match status" value="1"/>
</dbReference>
<dbReference type="InterPro" id="IPR011527">
    <property type="entry name" value="ABC1_TM_dom"/>
</dbReference>
<evidence type="ECO:0000256" key="7">
    <source>
        <dbReference type="ARBA" id="ARBA00023136"/>
    </source>
</evidence>
<feature type="domain" description="ABC transporter" evidence="11">
    <location>
        <begin position="352"/>
        <end position="586"/>
    </location>
</feature>
<feature type="transmembrane region" description="Helical" evidence="10">
    <location>
        <begin position="154"/>
        <end position="171"/>
    </location>
</feature>
<evidence type="ECO:0000259" key="12">
    <source>
        <dbReference type="PROSITE" id="PS50929"/>
    </source>
</evidence>
<dbReference type="Gene3D" id="3.40.50.300">
    <property type="entry name" value="P-loop containing nucleotide triphosphate hydrolases"/>
    <property type="match status" value="1"/>
</dbReference>
<dbReference type="STRING" id="1494590.ATN84_03420"/>
<feature type="compositionally biased region" description="Basic residues" evidence="9">
    <location>
        <begin position="616"/>
        <end position="626"/>
    </location>
</feature>
<dbReference type="OrthoDB" id="9804259at2"/>
<keyword evidence="3 10" id="KW-0812">Transmembrane</keyword>
<dbReference type="GO" id="GO:0005886">
    <property type="term" value="C:plasma membrane"/>
    <property type="evidence" value="ECO:0007669"/>
    <property type="project" value="UniProtKB-SubCell"/>
</dbReference>
<organism evidence="13 14">
    <name type="scientific">Paramesorhizobium deserti</name>
    <dbReference type="NCBI Taxonomy" id="1494590"/>
    <lineage>
        <taxon>Bacteria</taxon>
        <taxon>Pseudomonadati</taxon>
        <taxon>Pseudomonadota</taxon>
        <taxon>Alphaproteobacteria</taxon>
        <taxon>Hyphomicrobiales</taxon>
        <taxon>Phyllobacteriaceae</taxon>
        <taxon>Paramesorhizobium</taxon>
    </lineage>
</organism>
<gene>
    <name evidence="13" type="ORF">ATN84_03420</name>
</gene>
<evidence type="ECO:0000313" key="14">
    <source>
        <dbReference type="Proteomes" id="UP000070107"/>
    </source>
</evidence>
<feature type="region of interest" description="Disordered" evidence="9">
    <location>
        <begin position="606"/>
        <end position="626"/>
    </location>
</feature>
<reference evidence="13 14" key="1">
    <citation type="submission" date="2015-11" db="EMBL/GenBank/DDBJ databases">
        <title>Draft genome sequence of Paramesorhizobium deserti A-3-E, a strain highly resistant to diverse beta-lactam antibiotics.</title>
        <authorList>
            <person name="Lv R."/>
            <person name="Yang X."/>
            <person name="Fang N."/>
            <person name="Guo J."/>
            <person name="Luo X."/>
            <person name="Peng F."/>
            <person name="Yang R."/>
            <person name="Cui Y."/>
            <person name="Fang C."/>
            <person name="Song Y."/>
        </authorList>
    </citation>
    <scope>NUCLEOTIDE SEQUENCE [LARGE SCALE GENOMIC DNA]</scope>
    <source>
        <strain evidence="13 14">A-3-E</strain>
    </source>
</reference>
<comment type="function">
    <text evidence="8">Part of an ABC transporter complex. Transmembrane domains (TMD) form a pore in the inner membrane and the ATP-binding domain (NBD) is responsible for energy generation.</text>
</comment>
<dbReference type="InterPro" id="IPR003439">
    <property type="entry name" value="ABC_transporter-like_ATP-bd"/>
</dbReference>
<dbReference type="SUPFAM" id="SSF90123">
    <property type="entry name" value="ABC transporter transmembrane region"/>
    <property type="match status" value="1"/>
</dbReference>
<proteinExistence type="inferred from homology"/>
<dbReference type="RefSeq" id="WP_068880099.1">
    <property type="nucleotide sequence ID" value="NZ_LNTU01000001.1"/>
</dbReference>
<evidence type="ECO:0000256" key="9">
    <source>
        <dbReference type="SAM" id="MobiDB-lite"/>
    </source>
</evidence>
<dbReference type="Gene3D" id="1.20.1560.10">
    <property type="entry name" value="ABC transporter type 1, transmembrane domain"/>
    <property type="match status" value="1"/>
</dbReference>
<dbReference type="Proteomes" id="UP000070107">
    <property type="component" value="Unassembled WGS sequence"/>
</dbReference>
<dbReference type="PANTHER" id="PTHR24221">
    <property type="entry name" value="ATP-BINDING CASSETTE SUB-FAMILY B"/>
    <property type="match status" value="1"/>
</dbReference>
<dbReference type="InterPro" id="IPR003593">
    <property type="entry name" value="AAA+_ATPase"/>
</dbReference>
<keyword evidence="14" id="KW-1185">Reference proteome</keyword>
<dbReference type="SMART" id="SM00382">
    <property type="entry name" value="AAA"/>
    <property type="match status" value="1"/>
</dbReference>
<dbReference type="InterPro" id="IPR036640">
    <property type="entry name" value="ABC1_TM_sf"/>
</dbReference>
<accession>A0A135I069</accession>
<comment type="similarity">
    <text evidence="2">Belongs to the ABC transporter superfamily.</text>
</comment>
<feature type="transmembrane region" description="Helical" evidence="10">
    <location>
        <begin position="68"/>
        <end position="88"/>
    </location>
</feature>
<keyword evidence="7 10" id="KW-0472">Membrane</keyword>
<dbReference type="GO" id="GO:0016887">
    <property type="term" value="F:ATP hydrolysis activity"/>
    <property type="evidence" value="ECO:0007669"/>
    <property type="project" value="InterPro"/>
</dbReference>
<evidence type="ECO:0000256" key="6">
    <source>
        <dbReference type="ARBA" id="ARBA00022989"/>
    </source>
</evidence>
<dbReference type="AlphaFoldDB" id="A0A135I069"/>
<evidence type="ECO:0000256" key="5">
    <source>
        <dbReference type="ARBA" id="ARBA00022840"/>
    </source>
</evidence>
<dbReference type="PANTHER" id="PTHR24221:SF654">
    <property type="entry name" value="ATP-BINDING CASSETTE SUB-FAMILY B MEMBER 6"/>
    <property type="match status" value="1"/>
</dbReference>
<dbReference type="GO" id="GO:0140359">
    <property type="term" value="F:ABC-type transporter activity"/>
    <property type="evidence" value="ECO:0007669"/>
    <property type="project" value="InterPro"/>
</dbReference>
<feature type="transmembrane region" description="Helical" evidence="10">
    <location>
        <begin position="259"/>
        <end position="280"/>
    </location>
</feature>
<evidence type="ECO:0000256" key="1">
    <source>
        <dbReference type="ARBA" id="ARBA00004651"/>
    </source>
</evidence>
<dbReference type="InterPro" id="IPR027417">
    <property type="entry name" value="P-loop_NTPase"/>
</dbReference>
<comment type="caution">
    <text evidence="13">The sequence shown here is derived from an EMBL/GenBank/DDBJ whole genome shotgun (WGS) entry which is preliminary data.</text>
</comment>
<evidence type="ECO:0000256" key="4">
    <source>
        <dbReference type="ARBA" id="ARBA00022741"/>
    </source>
</evidence>
<dbReference type="FunFam" id="3.40.50.300:FF:000218">
    <property type="entry name" value="Multidrug ABC transporter ATP-binding protein"/>
    <property type="match status" value="1"/>
</dbReference>
<evidence type="ECO:0000256" key="2">
    <source>
        <dbReference type="ARBA" id="ARBA00005417"/>
    </source>
</evidence>
<evidence type="ECO:0000256" key="3">
    <source>
        <dbReference type="ARBA" id="ARBA00022692"/>
    </source>
</evidence>
<keyword evidence="5 13" id="KW-0067">ATP-binding</keyword>
<evidence type="ECO:0000313" key="13">
    <source>
        <dbReference type="EMBL" id="KXF78829.1"/>
    </source>
</evidence>
<dbReference type="PROSITE" id="PS50893">
    <property type="entry name" value="ABC_TRANSPORTER_2"/>
    <property type="match status" value="1"/>
</dbReference>
<keyword evidence="4" id="KW-0547">Nucleotide-binding</keyword>
<feature type="domain" description="ABC transmembrane type-1" evidence="12">
    <location>
        <begin position="36"/>
        <end position="318"/>
    </location>
</feature>
<dbReference type="EMBL" id="LNTU01000001">
    <property type="protein sequence ID" value="KXF78829.1"/>
    <property type="molecule type" value="Genomic_DNA"/>
</dbReference>
<evidence type="ECO:0000256" key="8">
    <source>
        <dbReference type="ARBA" id="ARBA00024725"/>
    </source>
</evidence>